<evidence type="ECO:0000256" key="1">
    <source>
        <dbReference type="SAM" id="MobiDB-lite"/>
    </source>
</evidence>
<sequence>MDLEKPGLMDTASSSASVNHAAKPSKTCWYECTSRAPLAGGCHVAGEERHVPAPQLAVVHHAGVCSRLQEDKEDWANVVGVEMIRMVAQKATSITRTDAIATDEWRMGVLRIYTAII</sequence>
<evidence type="ECO:0000313" key="3">
    <source>
        <dbReference type="EMBL" id="BAD87334.1"/>
    </source>
</evidence>
<reference evidence="4" key="3">
    <citation type="journal article" date="2008" name="Nucleic Acids Res.">
        <title>The rice annotation project database (RAP-DB): 2008 update.</title>
        <authorList>
            <consortium name="The rice annotation project (RAP)"/>
        </authorList>
    </citation>
    <scope>GENOME REANNOTATION</scope>
    <source>
        <strain evidence="4">cv. Nipponbare</strain>
    </source>
</reference>
<dbReference type="EMBL" id="AP003272">
    <property type="protein sequence ID" value="BAD87334.1"/>
    <property type="molecule type" value="Genomic_DNA"/>
</dbReference>
<reference evidence="4" key="2">
    <citation type="journal article" date="2005" name="Nature">
        <title>The map-based sequence of the rice genome.</title>
        <authorList>
            <consortium name="International rice genome sequencing project (IRGSP)"/>
            <person name="Matsumoto T."/>
            <person name="Wu J."/>
            <person name="Kanamori H."/>
            <person name="Katayose Y."/>
            <person name="Fujisawa M."/>
            <person name="Namiki N."/>
            <person name="Mizuno H."/>
            <person name="Yamamoto K."/>
            <person name="Antonio B.A."/>
            <person name="Baba T."/>
            <person name="Sakata K."/>
            <person name="Nagamura Y."/>
            <person name="Aoki H."/>
            <person name="Arikawa K."/>
            <person name="Arita K."/>
            <person name="Bito T."/>
            <person name="Chiden Y."/>
            <person name="Fujitsuka N."/>
            <person name="Fukunaka R."/>
            <person name="Hamada M."/>
            <person name="Harada C."/>
            <person name="Hayashi A."/>
            <person name="Hijishita S."/>
            <person name="Honda M."/>
            <person name="Hosokawa S."/>
            <person name="Ichikawa Y."/>
            <person name="Idonuma A."/>
            <person name="Iijima M."/>
            <person name="Ikeda M."/>
            <person name="Ikeno M."/>
            <person name="Ito K."/>
            <person name="Ito S."/>
            <person name="Ito T."/>
            <person name="Ito Y."/>
            <person name="Ito Y."/>
            <person name="Iwabuchi A."/>
            <person name="Kamiya K."/>
            <person name="Karasawa W."/>
            <person name="Kurita K."/>
            <person name="Katagiri S."/>
            <person name="Kikuta A."/>
            <person name="Kobayashi H."/>
            <person name="Kobayashi N."/>
            <person name="Machita K."/>
            <person name="Maehara T."/>
            <person name="Masukawa M."/>
            <person name="Mizubayashi T."/>
            <person name="Mukai Y."/>
            <person name="Nagasaki H."/>
            <person name="Nagata Y."/>
            <person name="Naito S."/>
            <person name="Nakashima M."/>
            <person name="Nakama Y."/>
            <person name="Nakamichi Y."/>
            <person name="Nakamura M."/>
            <person name="Meguro A."/>
            <person name="Negishi M."/>
            <person name="Ohta I."/>
            <person name="Ohta T."/>
            <person name="Okamoto M."/>
            <person name="Ono N."/>
            <person name="Saji S."/>
            <person name="Sakaguchi M."/>
            <person name="Sakai K."/>
            <person name="Shibata M."/>
            <person name="Shimokawa T."/>
            <person name="Song J."/>
            <person name="Takazaki Y."/>
            <person name="Terasawa K."/>
            <person name="Tsugane M."/>
            <person name="Tsuji K."/>
            <person name="Ueda S."/>
            <person name="Waki K."/>
            <person name="Yamagata H."/>
            <person name="Yamamoto M."/>
            <person name="Yamamoto S."/>
            <person name="Yamane H."/>
            <person name="Yoshiki S."/>
            <person name="Yoshihara R."/>
            <person name="Yukawa K."/>
            <person name="Zhong H."/>
            <person name="Yano M."/>
            <person name="Yuan Q."/>
            <person name="Ouyang S."/>
            <person name="Liu J."/>
            <person name="Jones K.M."/>
            <person name="Gansberger K."/>
            <person name="Moffat K."/>
            <person name="Hill J."/>
            <person name="Bera J."/>
            <person name="Fadrosh D."/>
            <person name="Jin S."/>
            <person name="Johri S."/>
            <person name="Kim M."/>
            <person name="Overton L."/>
            <person name="Reardon M."/>
            <person name="Tsitrin T."/>
            <person name="Vuong H."/>
            <person name="Weaver B."/>
            <person name="Ciecko A."/>
            <person name="Tallon L."/>
            <person name="Jackson J."/>
            <person name="Pai G."/>
            <person name="Aken S.V."/>
            <person name="Utterback T."/>
            <person name="Reidmuller S."/>
            <person name="Feldblyum T."/>
            <person name="Hsiao J."/>
            <person name="Zismann V."/>
            <person name="Iobst S."/>
            <person name="de Vazeille A.R."/>
            <person name="Buell C.R."/>
            <person name="Ying K."/>
            <person name="Li Y."/>
            <person name="Lu T."/>
            <person name="Huang Y."/>
            <person name="Zhao Q."/>
            <person name="Feng Q."/>
            <person name="Zhang L."/>
            <person name="Zhu J."/>
            <person name="Weng Q."/>
            <person name="Mu J."/>
            <person name="Lu Y."/>
            <person name="Fan D."/>
            <person name="Liu Y."/>
            <person name="Guan J."/>
            <person name="Zhang Y."/>
            <person name="Yu S."/>
            <person name="Liu X."/>
            <person name="Zhang Y."/>
            <person name="Hong G."/>
            <person name="Han B."/>
            <person name="Choisne N."/>
            <person name="Demange N."/>
            <person name="Orjeda G."/>
            <person name="Samain S."/>
            <person name="Cattolico L."/>
            <person name="Pelletier E."/>
            <person name="Couloux A."/>
            <person name="Segurens B."/>
            <person name="Wincker P."/>
            <person name="D'Hont A."/>
            <person name="Scarpelli C."/>
            <person name="Weissenbach J."/>
            <person name="Salanoubat M."/>
            <person name="Quetier F."/>
            <person name="Yu Y."/>
            <person name="Kim H.R."/>
            <person name="Rambo T."/>
            <person name="Currie J."/>
            <person name="Collura K."/>
            <person name="Luo M."/>
            <person name="Yang T."/>
            <person name="Ammiraju J.S.S."/>
            <person name="Engler F."/>
            <person name="Soderlund C."/>
            <person name="Wing R.A."/>
            <person name="Palmer L.E."/>
            <person name="de la Bastide M."/>
            <person name="Spiegel L."/>
            <person name="Nascimento L."/>
            <person name="Zutavern T."/>
            <person name="O'Shaughnessy A."/>
            <person name="Dike S."/>
            <person name="Dedhia N."/>
            <person name="Preston R."/>
            <person name="Balija V."/>
            <person name="McCombie W.R."/>
            <person name="Chow T."/>
            <person name="Chen H."/>
            <person name="Chung M."/>
            <person name="Chen C."/>
            <person name="Shaw J."/>
            <person name="Wu H."/>
            <person name="Hsiao K."/>
            <person name="Chao Y."/>
            <person name="Chu M."/>
            <person name="Cheng C."/>
            <person name="Hour A."/>
            <person name="Lee P."/>
            <person name="Lin S."/>
            <person name="Lin Y."/>
            <person name="Liou J."/>
            <person name="Liu S."/>
            <person name="Hsing Y."/>
            <person name="Raghuvanshi S."/>
            <person name="Mohanty A."/>
            <person name="Bharti A.K."/>
            <person name="Gaur A."/>
            <person name="Gupta V."/>
            <person name="Kumar D."/>
            <person name="Ravi V."/>
            <person name="Vij S."/>
            <person name="Kapur A."/>
            <person name="Khurana P."/>
            <person name="Khurana P."/>
            <person name="Khurana J.P."/>
            <person name="Tyagi A.K."/>
            <person name="Gaikwad K."/>
            <person name="Singh A."/>
            <person name="Dalal V."/>
            <person name="Srivastava S."/>
            <person name="Dixit A."/>
            <person name="Pal A.K."/>
            <person name="Ghazi I.A."/>
            <person name="Yadav M."/>
            <person name="Pandit A."/>
            <person name="Bhargava A."/>
            <person name="Sureshbabu K."/>
            <person name="Batra K."/>
            <person name="Sharma T.R."/>
            <person name="Mohapatra T."/>
            <person name="Singh N.K."/>
            <person name="Messing J."/>
            <person name="Nelson A.B."/>
            <person name="Fuks G."/>
            <person name="Kavchok S."/>
            <person name="Keizer G."/>
            <person name="Linton E."/>
            <person name="Llaca V."/>
            <person name="Song R."/>
            <person name="Tanyolac B."/>
            <person name="Young S."/>
            <person name="Ho-Il K."/>
            <person name="Hahn J.H."/>
            <person name="Sangsakoo G."/>
            <person name="Vanavichit A."/>
            <person name="de Mattos Luiz.A.T."/>
            <person name="Zimmer P.D."/>
            <person name="Malone G."/>
            <person name="Dellagostin O."/>
            <person name="de Oliveira A.C."/>
            <person name="Bevan M."/>
            <person name="Bancroft I."/>
            <person name="Minx P."/>
            <person name="Cordum H."/>
            <person name="Wilson R."/>
            <person name="Cheng Z."/>
            <person name="Jin W."/>
            <person name="Jiang J."/>
            <person name="Leong S.A."/>
            <person name="Iwama H."/>
            <person name="Gojobori T."/>
            <person name="Itoh T."/>
            <person name="Niimura Y."/>
            <person name="Fujii Y."/>
            <person name="Habara T."/>
            <person name="Sakai H."/>
            <person name="Sato Y."/>
            <person name="Wilson G."/>
            <person name="Kumar K."/>
            <person name="McCouch S."/>
            <person name="Juretic N."/>
            <person name="Hoen D."/>
            <person name="Wright S."/>
            <person name="Bruskiewich R."/>
            <person name="Bureau T."/>
            <person name="Miyao A."/>
            <person name="Hirochika H."/>
            <person name="Nishikawa T."/>
            <person name="Kadowaki K."/>
            <person name="Sugiura M."/>
            <person name="Burr B."/>
            <person name="Sasaki T."/>
        </authorList>
    </citation>
    <scope>NUCLEOTIDE SEQUENCE [LARGE SCALE GENOMIC DNA]</scope>
    <source>
        <strain evidence="4">cv. Nipponbare</strain>
    </source>
</reference>
<dbReference type="Proteomes" id="UP000000763">
    <property type="component" value="Chromosome 1"/>
</dbReference>
<protein>
    <submittedName>
        <fullName evidence="3">Uncharacterized protein</fullName>
    </submittedName>
</protein>
<evidence type="ECO:0000313" key="4">
    <source>
        <dbReference type="Proteomes" id="UP000000763"/>
    </source>
</evidence>
<dbReference type="Proteomes" id="UP000817658">
    <property type="component" value="Chromosome 1"/>
</dbReference>
<evidence type="ECO:0000313" key="2">
    <source>
        <dbReference type="EMBL" id="BAD87159.1"/>
    </source>
</evidence>
<accession>Q5JMH7</accession>
<organism evidence="3">
    <name type="scientific">Oryza sativa subsp. japonica</name>
    <name type="common">Rice</name>
    <dbReference type="NCBI Taxonomy" id="39947"/>
    <lineage>
        <taxon>Eukaryota</taxon>
        <taxon>Viridiplantae</taxon>
        <taxon>Streptophyta</taxon>
        <taxon>Embryophyta</taxon>
        <taxon>Tracheophyta</taxon>
        <taxon>Spermatophyta</taxon>
        <taxon>Magnoliopsida</taxon>
        <taxon>Liliopsida</taxon>
        <taxon>Poales</taxon>
        <taxon>Poaceae</taxon>
        <taxon>BOP clade</taxon>
        <taxon>Oryzoideae</taxon>
        <taxon>Oryzeae</taxon>
        <taxon>Oryzinae</taxon>
        <taxon>Oryza</taxon>
        <taxon>Oryza sativa</taxon>
    </lineage>
</organism>
<proteinExistence type="predicted"/>
<dbReference type="EMBL" id="AP003246">
    <property type="protein sequence ID" value="BAD87159.1"/>
    <property type="molecule type" value="Genomic_DNA"/>
</dbReference>
<feature type="region of interest" description="Disordered" evidence="1">
    <location>
        <begin position="1"/>
        <end position="22"/>
    </location>
</feature>
<name>Q5JMH7_ORYSJ</name>
<reference evidence="3" key="1">
    <citation type="journal article" date="2002" name="Nature">
        <title>The genome sequence and structure of rice chromosome 1.</title>
        <authorList>
            <person name="Sasaki T."/>
            <person name="Matsumoto T."/>
            <person name="Yamamoto K."/>
            <person name="Sakata K."/>
            <person name="Baba T."/>
            <person name="Katayose Y."/>
            <person name="Wu J."/>
            <person name="Niimura Y."/>
            <person name="Cheng Z."/>
            <person name="Nagamura Y."/>
            <person name="Antonio B.A."/>
            <person name="Kanamori H."/>
            <person name="Hosokawa S."/>
            <person name="Masukawa M."/>
            <person name="Arikawa K."/>
            <person name="Chiden Y."/>
            <person name="Hayashi M."/>
            <person name="Okamoto M."/>
            <person name="Ando T."/>
            <person name="Aoki H."/>
            <person name="Arita K."/>
            <person name="Hamada M."/>
            <person name="Harada C."/>
            <person name="Hijishita S."/>
            <person name="Honda M."/>
            <person name="Ichikawa Y."/>
            <person name="Idonuma A."/>
            <person name="Iijima M."/>
            <person name="Ikeda M."/>
            <person name="Ikeno M."/>
            <person name="Itoh S."/>
            <person name="Itoh T."/>
            <person name="Itoh Y."/>
            <person name="Itoh Y."/>
            <person name="Iwabuchi A."/>
            <person name="Kamiya K."/>
            <person name="Karasawa W."/>
            <person name="Katagiri S."/>
            <person name="Kikuta A."/>
            <person name="Kobayashi N."/>
            <person name="Kono I."/>
            <person name="Machita K."/>
            <person name="Maehara T."/>
            <person name="Mizuno H."/>
            <person name="Mizubayashi T."/>
            <person name="Mukai Y."/>
            <person name="Nagasaki H."/>
            <person name="Nakashima M."/>
            <person name="Nakama Y."/>
            <person name="Nakamichi Y."/>
            <person name="Nakamura M."/>
            <person name="Namiki N."/>
            <person name="Negishi M."/>
            <person name="Ohta I."/>
            <person name="Ono N."/>
            <person name="Saji S."/>
            <person name="Sakai K."/>
            <person name="Shibata M."/>
            <person name="Shimokawa T."/>
            <person name="Shomura A."/>
            <person name="Song J."/>
            <person name="Takazaki Y."/>
            <person name="Terasawa K."/>
            <person name="Tsuji K."/>
            <person name="Waki K."/>
            <person name="Yamagata H."/>
            <person name="Yamane H."/>
            <person name="Yoshiki S."/>
            <person name="Yoshihara R."/>
            <person name="Yukawa K."/>
            <person name="Zhong H."/>
            <person name="Iwama H."/>
            <person name="Endo T."/>
            <person name="Ito H."/>
            <person name="Hahn J.H."/>
            <person name="Kim H.I."/>
            <person name="Eun M.Y."/>
            <person name="Yano M."/>
            <person name="Jiang J."/>
            <person name="Gojobori T."/>
        </authorList>
    </citation>
    <scope>NUCLEOTIDE SEQUENCE</scope>
</reference>
<dbReference type="AlphaFoldDB" id="Q5JMH7"/>
<gene>
    <name evidence="2" type="ORF">P0423A12.6</name>
    <name evidence="3" type="ORF">P0506E04.27</name>
</gene>